<evidence type="ECO:0000313" key="3">
    <source>
        <dbReference type="Proteomes" id="UP001210380"/>
    </source>
</evidence>
<dbReference type="EMBL" id="JAQGLA010000005">
    <property type="protein sequence ID" value="MDA3624819.1"/>
    <property type="molecule type" value="Genomic_DNA"/>
</dbReference>
<protein>
    <submittedName>
        <fullName evidence="2">Uncharacterized protein</fullName>
    </submittedName>
</protein>
<reference evidence="2 3" key="1">
    <citation type="submission" date="2022-11" db="EMBL/GenBank/DDBJ databases">
        <title>Draft genome sequence of Saccharopolyspora sp. WRP15-2 isolated from rhizosphere soils of wild rice in Thailand.</title>
        <authorList>
            <person name="Duangmal K."/>
            <person name="Kammanee S."/>
            <person name="Muangham S."/>
        </authorList>
    </citation>
    <scope>NUCLEOTIDE SEQUENCE [LARGE SCALE GENOMIC DNA]</scope>
    <source>
        <strain evidence="2 3">WRP15-2</strain>
    </source>
</reference>
<feature type="transmembrane region" description="Helical" evidence="1">
    <location>
        <begin position="37"/>
        <end position="55"/>
    </location>
</feature>
<sequence>MTAETPTTTRNRERRSSGFGSALRYEWTNMRTRRSTCVLSGLVALLQVVTTVWNIGSGVSDISVVSGDEMFSYGLLQLTLFSWLLVAAIGVNAFSTEYRHRTITTTLLVV</sequence>
<keyword evidence="3" id="KW-1185">Reference proteome</keyword>
<name>A0ABT4UUQ5_9PSEU</name>
<evidence type="ECO:0000256" key="1">
    <source>
        <dbReference type="SAM" id="Phobius"/>
    </source>
</evidence>
<keyword evidence="1" id="KW-0472">Membrane</keyword>
<comment type="caution">
    <text evidence="2">The sequence shown here is derived from an EMBL/GenBank/DDBJ whole genome shotgun (WGS) entry which is preliminary data.</text>
</comment>
<dbReference type="Proteomes" id="UP001210380">
    <property type="component" value="Unassembled WGS sequence"/>
</dbReference>
<proteinExistence type="predicted"/>
<feature type="transmembrane region" description="Helical" evidence="1">
    <location>
        <begin position="75"/>
        <end position="94"/>
    </location>
</feature>
<keyword evidence="1" id="KW-0812">Transmembrane</keyword>
<evidence type="ECO:0000313" key="2">
    <source>
        <dbReference type="EMBL" id="MDA3624819.1"/>
    </source>
</evidence>
<accession>A0ABT4UUQ5</accession>
<keyword evidence="1" id="KW-1133">Transmembrane helix</keyword>
<dbReference type="RefSeq" id="WP_270947389.1">
    <property type="nucleotide sequence ID" value="NZ_JAQGLA010000005.1"/>
</dbReference>
<gene>
    <name evidence="2" type="ORF">OU415_05170</name>
</gene>
<organism evidence="2 3">
    <name type="scientific">Saccharopolyspora oryzae</name>
    <dbReference type="NCBI Taxonomy" id="2997343"/>
    <lineage>
        <taxon>Bacteria</taxon>
        <taxon>Bacillati</taxon>
        <taxon>Actinomycetota</taxon>
        <taxon>Actinomycetes</taxon>
        <taxon>Pseudonocardiales</taxon>
        <taxon>Pseudonocardiaceae</taxon>
        <taxon>Saccharopolyspora</taxon>
    </lineage>
</organism>